<dbReference type="PANTHER" id="PTHR30487:SF0">
    <property type="entry name" value="PREPILIN LEADER PEPTIDASE_N-METHYLTRANSFERASE-RELATED"/>
    <property type="match status" value="1"/>
</dbReference>
<keyword evidence="4" id="KW-0997">Cell inner membrane</keyword>
<evidence type="ECO:0000256" key="18">
    <source>
        <dbReference type="RuleBase" id="RU003794"/>
    </source>
</evidence>
<organism evidence="22 23">
    <name type="scientific">Thiospirillum jenense</name>
    <dbReference type="NCBI Taxonomy" id="1653858"/>
    <lineage>
        <taxon>Bacteria</taxon>
        <taxon>Pseudomonadati</taxon>
        <taxon>Pseudomonadota</taxon>
        <taxon>Gammaproteobacteria</taxon>
        <taxon>Chromatiales</taxon>
        <taxon>Chromatiaceae</taxon>
        <taxon>Thiospirillum</taxon>
    </lineage>
</organism>
<dbReference type="PANTHER" id="PTHR30487">
    <property type="entry name" value="TYPE 4 PREPILIN-LIKE PROTEINS LEADER PEPTIDE-PROCESSING ENZYME"/>
    <property type="match status" value="1"/>
</dbReference>
<evidence type="ECO:0000256" key="14">
    <source>
        <dbReference type="ARBA" id="ARBA00050401"/>
    </source>
</evidence>
<feature type="transmembrane region" description="Helical" evidence="19">
    <location>
        <begin position="150"/>
        <end position="168"/>
    </location>
</feature>
<keyword evidence="8" id="KW-0949">S-adenosyl-L-methionine</keyword>
<feature type="domain" description="Prepilin type IV endopeptidase peptidase" evidence="20">
    <location>
        <begin position="153"/>
        <end position="262"/>
    </location>
</feature>
<keyword evidence="6 18" id="KW-0645">Protease</keyword>
<keyword evidence="11 19" id="KW-1133">Transmembrane helix</keyword>
<dbReference type="Pfam" id="PF06750">
    <property type="entry name" value="A24_N_bact"/>
    <property type="match status" value="1"/>
</dbReference>
<evidence type="ECO:0000256" key="3">
    <source>
        <dbReference type="ARBA" id="ARBA00022475"/>
    </source>
</evidence>
<accession>A0A839HI37</accession>
<keyword evidence="3" id="KW-1003">Cell membrane</keyword>
<evidence type="ECO:0000256" key="5">
    <source>
        <dbReference type="ARBA" id="ARBA00022603"/>
    </source>
</evidence>
<feature type="transmembrane region" description="Helical" evidence="19">
    <location>
        <begin position="175"/>
        <end position="194"/>
    </location>
</feature>
<comment type="caution">
    <text evidence="22">The sequence shown here is derived from an EMBL/GenBank/DDBJ whole genome shotgun (WGS) entry which is preliminary data.</text>
</comment>
<evidence type="ECO:0000256" key="16">
    <source>
        <dbReference type="ARBA" id="ARBA00071870"/>
    </source>
</evidence>
<dbReference type="GO" id="GO:0005886">
    <property type="term" value="C:plasma membrane"/>
    <property type="evidence" value="ECO:0007669"/>
    <property type="project" value="UniProtKB-SubCell"/>
</dbReference>
<evidence type="ECO:0000256" key="13">
    <source>
        <dbReference type="ARBA" id="ARBA00023268"/>
    </source>
</evidence>
<dbReference type="EC" id="3.4.23.43" evidence="15 18"/>
<evidence type="ECO:0000313" key="23">
    <source>
        <dbReference type="Proteomes" id="UP000548632"/>
    </source>
</evidence>
<dbReference type="GO" id="GO:0006465">
    <property type="term" value="P:signal peptide processing"/>
    <property type="evidence" value="ECO:0007669"/>
    <property type="project" value="TreeGrafter"/>
</dbReference>
<evidence type="ECO:0000256" key="15">
    <source>
        <dbReference type="ARBA" id="ARBA00067082"/>
    </source>
</evidence>
<feature type="transmembrane region" description="Helical" evidence="19">
    <location>
        <begin position="279"/>
        <end position="303"/>
    </location>
</feature>
<keyword evidence="10 18" id="KW-0378">Hydrolase</keyword>
<feature type="transmembrane region" description="Helical" evidence="19">
    <location>
        <begin position="249"/>
        <end position="267"/>
    </location>
</feature>
<reference evidence="22 23" key="1">
    <citation type="journal article" date="2020" name="Arch. Microbiol.">
        <title>The genome sequence of the giant phototrophic gammaproteobacterium Thiospirillum jenense gives insight into its physiological properties and phylogenetic relationships.</title>
        <authorList>
            <person name="Imhoff J.F."/>
            <person name="Meyer T.E."/>
            <person name="Kyndt J.A."/>
        </authorList>
    </citation>
    <scope>NUCLEOTIDE SEQUENCE [LARGE SCALE GENOMIC DNA]</scope>
    <source>
        <strain evidence="22 23">DSM 216</strain>
    </source>
</reference>
<comment type="similarity">
    <text evidence="2 17">Belongs to the peptidase A24 family.</text>
</comment>
<keyword evidence="7 18" id="KW-0808">Transferase</keyword>
<evidence type="ECO:0000256" key="8">
    <source>
        <dbReference type="ARBA" id="ARBA00022691"/>
    </source>
</evidence>
<dbReference type="InterPro" id="IPR050882">
    <property type="entry name" value="Prepilin_peptidase/N-MTase"/>
</dbReference>
<feature type="domain" description="Prepilin peptidase A24 N-terminal" evidence="21">
    <location>
        <begin position="25"/>
        <end position="143"/>
    </location>
</feature>
<evidence type="ECO:0000256" key="9">
    <source>
        <dbReference type="ARBA" id="ARBA00022692"/>
    </source>
</evidence>
<feature type="transmembrane region" description="Helical" evidence="19">
    <location>
        <begin position="20"/>
        <end position="41"/>
    </location>
</feature>
<dbReference type="AlphaFoldDB" id="A0A839HI37"/>
<comment type="function">
    <text evidence="18">Plays an essential role in type IV pili and type II pseudopili formation by proteolytically removing the leader sequence from substrate proteins and subsequently monomethylating the alpha-amino group of the newly exposed N-terminal phenylalanine.</text>
</comment>
<comment type="subcellular location">
    <subcellularLocation>
        <location evidence="1">Cell inner membrane</location>
        <topology evidence="1">Multi-pass membrane protein</topology>
    </subcellularLocation>
    <subcellularLocation>
        <location evidence="18">Cell membrane</location>
        <topology evidence="18">Multi-pass membrane protein</topology>
    </subcellularLocation>
</comment>
<dbReference type="GO" id="GO:0032259">
    <property type="term" value="P:methylation"/>
    <property type="evidence" value="ECO:0007669"/>
    <property type="project" value="UniProtKB-KW"/>
</dbReference>
<dbReference type="EC" id="2.1.1.-" evidence="18"/>
<keyword evidence="23" id="KW-1185">Reference proteome</keyword>
<dbReference type="FunFam" id="1.20.120.1220:FF:000001">
    <property type="entry name" value="Type 4 prepilin-like proteins leader peptide-processing enzyme"/>
    <property type="match status" value="1"/>
</dbReference>
<evidence type="ECO:0000256" key="17">
    <source>
        <dbReference type="RuleBase" id="RU003793"/>
    </source>
</evidence>
<dbReference type="Pfam" id="PF01478">
    <property type="entry name" value="Peptidase_A24"/>
    <property type="match status" value="1"/>
</dbReference>
<evidence type="ECO:0000259" key="21">
    <source>
        <dbReference type="Pfam" id="PF06750"/>
    </source>
</evidence>
<dbReference type="EMBL" id="JABVCQ010000018">
    <property type="protein sequence ID" value="MBB1126419.1"/>
    <property type="molecule type" value="Genomic_DNA"/>
</dbReference>
<evidence type="ECO:0000256" key="4">
    <source>
        <dbReference type="ARBA" id="ARBA00022519"/>
    </source>
</evidence>
<keyword evidence="9 18" id="KW-0812">Transmembrane</keyword>
<keyword evidence="12 19" id="KW-0472">Membrane</keyword>
<evidence type="ECO:0000256" key="2">
    <source>
        <dbReference type="ARBA" id="ARBA00005801"/>
    </source>
</evidence>
<gene>
    <name evidence="22" type="ORF">HUK38_09255</name>
</gene>
<keyword evidence="13 18" id="KW-0511">Multifunctional enzyme</keyword>
<evidence type="ECO:0000256" key="6">
    <source>
        <dbReference type="ARBA" id="ARBA00022670"/>
    </source>
</evidence>
<dbReference type="Proteomes" id="UP000548632">
    <property type="component" value="Unassembled WGS sequence"/>
</dbReference>
<name>A0A839HI37_9GAMM</name>
<dbReference type="PRINTS" id="PR00864">
    <property type="entry name" value="PREPILNPTASE"/>
</dbReference>
<proteinExistence type="inferred from homology"/>
<evidence type="ECO:0000256" key="7">
    <source>
        <dbReference type="ARBA" id="ARBA00022679"/>
    </source>
</evidence>
<dbReference type="InterPro" id="IPR010627">
    <property type="entry name" value="Prepilin_pept_A24_N"/>
</dbReference>
<comment type="catalytic activity">
    <reaction evidence="14 18">
        <text>Typically cleaves a -Gly-|-Phe- bond to release an N-terminal, basic peptide of 5-8 residues from type IV prepilin, and then N-methylates the new N-terminal amino group, the methyl donor being S-adenosyl-L-methionine.</text>
        <dbReference type="EC" id="3.4.23.43"/>
    </reaction>
</comment>
<evidence type="ECO:0000256" key="1">
    <source>
        <dbReference type="ARBA" id="ARBA00004429"/>
    </source>
</evidence>
<dbReference type="GO" id="GO:0008168">
    <property type="term" value="F:methyltransferase activity"/>
    <property type="evidence" value="ECO:0007669"/>
    <property type="project" value="UniProtKB-KW"/>
</dbReference>
<keyword evidence="5 18" id="KW-0489">Methyltransferase</keyword>
<dbReference type="RefSeq" id="WP_182584045.1">
    <property type="nucleotide sequence ID" value="NZ_JABVCQ010000018.1"/>
</dbReference>
<dbReference type="InterPro" id="IPR000045">
    <property type="entry name" value="Prepilin_IV_endopep_pep"/>
</dbReference>
<dbReference type="Gene3D" id="1.20.120.1220">
    <property type="match status" value="1"/>
</dbReference>
<evidence type="ECO:0000259" key="20">
    <source>
        <dbReference type="Pfam" id="PF01478"/>
    </source>
</evidence>
<evidence type="ECO:0000256" key="12">
    <source>
        <dbReference type="ARBA" id="ARBA00023136"/>
    </source>
</evidence>
<evidence type="ECO:0000313" key="22">
    <source>
        <dbReference type="EMBL" id="MBB1126419.1"/>
    </source>
</evidence>
<sequence>MLYTTLETLNDLLTNPVLLYSLATIVGLIVGSFLNVVILRLPRMMELAWRHDCNEFMRSLSPASVLNDNPSSEQSTVAPFNLAYPPSHCPNCQHRIRSWENIPILSYLILGGRCTACQCHISLRYPLIEASTALLTVIVIWQFGITWQGVSALVLTWGLIALAIIDFDTQLLPDVVVLPLLWLGLLLSVFNIFVDSSTAIFGAVIGYLSLWFVFHLFRLLTGKQGMGYGDFKLFAVFGAWLGWSALPQILLLSALPGAVVGIALIALKRQQPQSPLPFGPFLAIAGWIALLWGQDITTVYLSWSGLG</sequence>
<dbReference type="GO" id="GO:0004190">
    <property type="term" value="F:aspartic-type endopeptidase activity"/>
    <property type="evidence" value="ECO:0007669"/>
    <property type="project" value="UniProtKB-EC"/>
</dbReference>
<evidence type="ECO:0000256" key="11">
    <source>
        <dbReference type="ARBA" id="ARBA00022989"/>
    </source>
</evidence>
<protein>
    <recommendedName>
        <fullName evidence="16 18">Prepilin leader peptidase/N-methyltransferase</fullName>
        <ecNumber evidence="18">2.1.1.-</ecNumber>
        <ecNumber evidence="15 18">3.4.23.43</ecNumber>
    </recommendedName>
</protein>
<dbReference type="InterPro" id="IPR014032">
    <property type="entry name" value="Peptidase_A24A_bac"/>
</dbReference>
<evidence type="ECO:0000256" key="10">
    <source>
        <dbReference type="ARBA" id="ARBA00022801"/>
    </source>
</evidence>
<evidence type="ECO:0000256" key="19">
    <source>
        <dbReference type="SAM" id="Phobius"/>
    </source>
</evidence>
<feature type="transmembrane region" description="Helical" evidence="19">
    <location>
        <begin position="200"/>
        <end position="220"/>
    </location>
</feature>